<protein>
    <recommendedName>
        <fullName evidence="1">GAF domain-containing protein</fullName>
    </recommendedName>
</protein>
<dbReference type="InterPro" id="IPR003018">
    <property type="entry name" value="GAF"/>
</dbReference>
<sequence>MAIFHQDAFFWRLINLTRSLSTETDKWKLFSSILNECQQITHCDGATLYLLEEDEAGPRLDYAMIQNNSLGLSQKFCEPGQSALTPIQIHDTDSDNNQTHSIAAYCALQGKSVCVEDVYSSNQFNISGIKSFDDLFDYRTRSVLSVPIIKPNKRVLGVIQLVNPQNPLSGTVAHYSDSQISVIEALAALLATILESAKLEHAEGELLVRLSQPKQTDAIFERVLDEAMRATKADGGTIYWFRQDAPARLEFVALKNSSLNLSYSALESATQDIAPLLLTENGEPNLQNVATFTAISKQVVNIDDAYNNTTFDFSGMRNFDQQYNYHSKSFLSVPLLNHAQEVIGVMQLINARNTFTQEIIPFSPTLEPLVNGLASYAAMTLENDMLVHGQPDQPQTRSGAGQK</sequence>
<feature type="domain" description="GAF" evidence="1">
    <location>
        <begin position="215"/>
        <end position="391"/>
    </location>
</feature>
<dbReference type="RefSeq" id="WP_101895813.1">
    <property type="nucleotide sequence ID" value="NZ_CP022684.1"/>
</dbReference>
<reference evidence="3" key="1">
    <citation type="submission" date="2017-08" db="EMBL/GenBank/DDBJ databases">
        <title>Direct submision.</title>
        <authorList>
            <person name="Kim S.-J."/>
            <person name="Rhee S.-K."/>
        </authorList>
    </citation>
    <scope>NUCLEOTIDE SEQUENCE [LARGE SCALE GENOMIC DNA]</scope>
    <source>
        <strain evidence="3">GI5</strain>
    </source>
</reference>
<dbReference type="PANTHER" id="PTHR43155:SF2">
    <property type="entry name" value="CYCLIC DI-GMP PHOSPHODIESTERASE PA4108"/>
    <property type="match status" value="1"/>
</dbReference>
<feature type="domain" description="GAF" evidence="1">
    <location>
        <begin position="25"/>
        <end position="204"/>
    </location>
</feature>
<dbReference type="SUPFAM" id="SSF55781">
    <property type="entry name" value="GAF domain-like"/>
    <property type="match status" value="2"/>
</dbReference>
<proteinExistence type="predicted"/>
<name>A0A2K9LQ07_9GAMM</name>
<organism evidence="2 3">
    <name type="scientific">Ketobacter alkanivorans</name>
    <dbReference type="NCBI Taxonomy" id="1917421"/>
    <lineage>
        <taxon>Bacteria</taxon>
        <taxon>Pseudomonadati</taxon>
        <taxon>Pseudomonadota</taxon>
        <taxon>Gammaproteobacteria</taxon>
        <taxon>Pseudomonadales</taxon>
        <taxon>Ketobacteraceae</taxon>
        <taxon>Ketobacter</taxon>
    </lineage>
</organism>
<dbReference type="KEGG" id="kak:Kalk_19285"/>
<dbReference type="OrthoDB" id="9764808at2"/>
<dbReference type="AlphaFoldDB" id="A0A2K9LQ07"/>
<gene>
    <name evidence="2" type="ORF">Kalk_19285</name>
</gene>
<dbReference type="SMART" id="SM00065">
    <property type="entry name" value="GAF"/>
    <property type="match status" value="2"/>
</dbReference>
<keyword evidence="3" id="KW-1185">Reference proteome</keyword>
<dbReference type="InterPro" id="IPR029016">
    <property type="entry name" value="GAF-like_dom_sf"/>
</dbReference>
<dbReference type="PANTHER" id="PTHR43155">
    <property type="entry name" value="CYCLIC DI-GMP PHOSPHODIESTERASE PA4108-RELATED"/>
    <property type="match status" value="1"/>
</dbReference>
<dbReference type="Proteomes" id="UP000235116">
    <property type="component" value="Chromosome"/>
</dbReference>
<accession>A0A2K9LQ07</accession>
<dbReference type="Pfam" id="PF01590">
    <property type="entry name" value="GAF"/>
    <property type="match status" value="2"/>
</dbReference>
<dbReference type="Gene3D" id="3.30.450.40">
    <property type="match status" value="2"/>
</dbReference>
<evidence type="ECO:0000313" key="2">
    <source>
        <dbReference type="EMBL" id="AUM14439.1"/>
    </source>
</evidence>
<evidence type="ECO:0000259" key="1">
    <source>
        <dbReference type="SMART" id="SM00065"/>
    </source>
</evidence>
<evidence type="ECO:0000313" key="3">
    <source>
        <dbReference type="Proteomes" id="UP000235116"/>
    </source>
</evidence>
<dbReference type="EMBL" id="CP022684">
    <property type="protein sequence ID" value="AUM14439.1"/>
    <property type="molecule type" value="Genomic_DNA"/>
</dbReference>